<organism evidence="1 2">
    <name type="scientific">Actinomadura monticuli</name>
    <dbReference type="NCBI Taxonomy" id="3097367"/>
    <lineage>
        <taxon>Bacteria</taxon>
        <taxon>Bacillati</taxon>
        <taxon>Actinomycetota</taxon>
        <taxon>Actinomycetes</taxon>
        <taxon>Streptosporangiales</taxon>
        <taxon>Thermomonosporaceae</taxon>
        <taxon>Actinomadura</taxon>
    </lineage>
</organism>
<proteinExistence type="predicted"/>
<name>A0ABV4QN81_9ACTN</name>
<gene>
    <name evidence="1" type="ORF">SM611_34780</name>
</gene>
<evidence type="ECO:0000313" key="1">
    <source>
        <dbReference type="EMBL" id="MFA1544125.1"/>
    </source>
</evidence>
<comment type="caution">
    <text evidence="1">The sequence shown here is derived from an EMBL/GenBank/DDBJ whole genome shotgun (WGS) entry which is preliminary data.</text>
</comment>
<protein>
    <submittedName>
        <fullName evidence="1">Uncharacterized protein</fullName>
    </submittedName>
</protein>
<dbReference type="RefSeq" id="WP_371954619.1">
    <property type="nucleotide sequence ID" value="NZ_JAXCEI010000025.1"/>
</dbReference>
<dbReference type="Proteomes" id="UP001569963">
    <property type="component" value="Unassembled WGS sequence"/>
</dbReference>
<dbReference type="EMBL" id="JAXCEI010000025">
    <property type="protein sequence ID" value="MFA1544125.1"/>
    <property type="molecule type" value="Genomic_DNA"/>
</dbReference>
<evidence type="ECO:0000313" key="2">
    <source>
        <dbReference type="Proteomes" id="UP001569963"/>
    </source>
</evidence>
<keyword evidence="2" id="KW-1185">Reference proteome</keyword>
<accession>A0ABV4QN81</accession>
<sequence length="57" mass="6010">MTIVPAVTALSGRAAWWPPGPPARAVPNVDVEGERLRHLLGDAEGTAARREPAPART</sequence>
<reference evidence="1 2" key="1">
    <citation type="submission" date="2023-11" db="EMBL/GenBank/DDBJ databases">
        <title>Actinomadura monticuli sp. nov., isolated from volcanic ash.</title>
        <authorList>
            <person name="Lee S.D."/>
            <person name="Yang H."/>
            <person name="Kim I.S."/>
        </authorList>
    </citation>
    <scope>NUCLEOTIDE SEQUENCE [LARGE SCALE GENOMIC DNA]</scope>
    <source>
        <strain evidence="1 2">DLS-62</strain>
    </source>
</reference>